<dbReference type="PRINTS" id="PR00111">
    <property type="entry name" value="ABHYDROLASE"/>
</dbReference>
<dbReference type="RefSeq" id="WP_036837136.1">
    <property type="nucleotide sequence ID" value="NZ_CAWLUD010000004.1"/>
</dbReference>
<dbReference type="PANTHER" id="PTHR43798:SF31">
    <property type="entry name" value="AB HYDROLASE SUPERFAMILY PROTEIN YCLE"/>
    <property type="match status" value="1"/>
</dbReference>
<keyword evidence="1 3" id="KW-0378">Hydrolase</keyword>
<dbReference type="AlphaFoldDB" id="A0A081S1G9"/>
<dbReference type="InterPro" id="IPR029058">
    <property type="entry name" value="AB_hydrolase_fold"/>
</dbReference>
<keyword evidence="3" id="KW-0808">Transferase</keyword>
<accession>A0A081S1G9</accession>
<comment type="caution">
    <text evidence="3">The sequence shown here is derived from an EMBL/GenBank/DDBJ whole genome shotgun (WGS) entry which is preliminary data.</text>
</comment>
<dbReference type="Gene3D" id="3.40.50.1820">
    <property type="entry name" value="alpha/beta hydrolase"/>
    <property type="match status" value="1"/>
</dbReference>
<dbReference type="SUPFAM" id="SSF53474">
    <property type="entry name" value="alpha/beta-Hydrolases"/>
    <property type="match status" value="1"/>
</dbReference>
<dbReference type="PATRIC" id="fig|1393735.3.peg.563"/>
<dbReference type="Proteomes" id="UP000028002">
    <property type="component" value="Unassembled WGS sequence"/>
</dbReference>
<dbReference type="GO" id="GO:0016746">
    <property type="term" value="F:acyltransferase activity"/>
    <property type="evidence" value="ECO:0007669"/>
    <property type="project" value="UniProtKB-KW"/>
</dbReference>
<protein>
    <submittedName>
        <fullName evidence="3">Putative hydrolase or acyltransferase of alpha/beta superfamily</fullName>
    </submittedName>
</protein>
<proteinExistence type="predicted"/>
<evidence type="ECO:0000259" key="2">
    <source>
        <dbReference type="Pfam" id="PF12697"/>
    </source>
</evidence>
<evidence type="ECO:0000313" key="3">
    <source>
        <dbReference type="EMBL" id="KER04772.1"/>
    </source>
</evidence>
<dbReference type="GO" id="GO:0016787">
    <property type="term" value="F:hydrolase activity"/>
    <property type="evidence" value="ECO:0007669"/>
    <property type="project" value="UniProtKB-KW"/>
</dbReference>
<evidence type="ECO:0000313" key="4">
    <source>
        <dbReference type="Proteomes" id="UP000028002"/>
    </source>
</evidence>
<dbReference type="PANTHER" id="PTHR43798">
    <property type="entry name" value="MONOACYLGLYCEROL LIPASE"/>
    <property type="match status" value="1"/>
</dbReference>
<reference evidence="3 4" key="1">
    <citation type="submission" date="2014-03" db="EMBL/GenBank/DDBJ databases">
        <title>Draft Genome of Photorhabdus temperata Meg1.</title>
        <authorList>
            <person name="Hurst S.G.IV."/>
            <person name="Morris K."/>
            <person name="Thomas K."/>
            <person name="Tisa L.S."/>
        </authorList>
    </citation>
    <scope>NUCLEOTIDE SEQUENCE [LARGE SCALE GENOMIC DNA]</scope>
    <source>
        <strain evidence="3 4">Meg1</strain>
    </source>
</reference>
<dbReference type="InterPro" id="IPR050266">
    <property type="entry name" value="AB_hydrolase_sf"/>
</dbReference>
<keyword evidence="3" id="KW-0012">Acyltransferase</keyword>
<dbReference type="InterPro" id="IPR000073">
    <property type="entry name" value="AB_hydrolase_1"/>
</dbReference>
<dbReference type="Pfam" id="PF12697">
    <property type="entry name" value="Abhydrolase_6"/>
    <property type="match status" value="1"/>
</dbReference>
<dbReference type="EMBL" id="JGVH01000004">
    <property type="protein sequence ID" value="KER04772.1"/>
    <property type="molecule type" value="Genomic_DNA"/>
</dbReference>
<feature type="domain" description="AB hydrolase-1" evidence="2">
    <location>
        <begin position="27"/>
        <end position="261"/>
    </location>
</feature>
<name>A0A081S1G9_PHOTE</name>
<organism evidence="3 4">
    <name type="scientific">Photorhabdus temperata subsp. temperata Meg1</name>
    <dbReference type="NCBI Taxonomy" id="1393735"/>
    <lineage>
        <taxon>Bacteria</taxon>
        <taxon>Pseudomonadati</taxon>
        <taxon>Pseudomonadota</taxon>
        <taxon>Gammaproteobacteria</taxon>
        <taxon>Enterobacterales</taxon>
        <taxon>Morganellaceae</taxon>
        <taxon>Photorhabdus</taxon>
    </lineage>
</organism>
<dbReference type="GO" id="GO:0016020">
    <property type="term" value="C:membrane"/>
    <property type="evidence" value="ECO:0007669"/>
    <property type="project" value="TreeGrafter"/>
</dbReference>
<sequence length="277" mass="30107">MAISQYDIHTSHAVISVADTGGNGLPVLFIHGNSSSKDVFCHQVRCFGDEYRILTIDLPGHGASSNAVDPRRTYSISGYALCIIEVLEKLGINKVAVFGWSLGGHIGLEMISRFPGIVGLMICGTPPVSPGAENVSLGFKPSRFMAISGKASLTEEEITDYTLALYGKNALSEPFLRAAVARTDGLARQYMSEASVSPDVMDQRLLVETNPTPLAIVNGAEDLFVNIDYINGITYKNLWTGRVYNLTNLGHGPFWEAPERFNVMMAGFFSDLPLKIK</sequence>
<gene>
    <name evidence="3" type="ORF">MEG1DRAFT_00558</name>
</gene>
<evidence type="ECO:0000256" key="1">
    <source>
        <dbReference type="ARBA" id="ARBA00022801"/>
    </source>
</evidence>